<dbReference type="Proteomes" id="UP000231201">
    <property type="component" value="Unassembled WGS sequence"/>
</dbReference>
<proteinExistence type="predicted"/>
<organism evidence="2 3">
    <name type="scientific">Prevotella intermedia</name>
    <dbReference type="NCBI Taxonomy" id="28131"/>
    <lineage>
        <taxon>Bacteria</taxon>
        <taxon>Pseudomonadati</taxon>
        <taxon>Bacteroidota</taxon>
        <taxon>Bacteroidia</taxon>
        <taxon>Bacteroidales</taxon>
        <taxon>Prevotellaceae</taxon>
        <taxon>Prevotella</taxon>
    </lineage>
</organism>
<dbReference type="RefSeq" id="WP_088438038.1">
    <property type="nucleotide sequence ID" value="NZ_NHRV01000001.1"/>
</dbReference>
<sequence length="152" mass="17121">MKRILLALLVTVFTLSVSAQIKKTDDGYYIYTLFSYPSIKIKSLNDSYAPILKLVSYSKFDIVTENGKAVLFNSGVAAKNYLSLKGWECLNEETLLSSYRKKVTKEELIREVENCKVFLTPEEALKDFTDAVNSSPTLAGHRMLHVVGQTEL</sequence>
<reference evidence="2 3" key="1">
    <citation type="submission" date="2017-11" db="EMBL/GenBank/DDBJ databases">
        <title>Genome sequencing of Prevotella intermedia KCOM 2833.</title>
        <authorList>
            <person name="Kook J.-K."/>
            <person name="Park S.-N."/>
            <person name="Lim Y.K."/>
        </authorList>
    </citation>
    <scope>NUCLEOTIDE SEQUENCE [LARGE SCALE GENOMIC DNA]</scope>
    <source>
        <strain evidence="2 3">KCOM 2833</strain>
    </source>
</reference>
<gene>
    <name evidence="2" type="ORF">CTM59_02970</name>
</gene>
<evidence type="ECO:0000313" key="3">
    <source>
        <dbReference type="Proteomes" id="UP000231201"/>
    </source>
</evidence>
<accession>A0A2M8TME0</accession>
<feature type="chain" id="PRO_5014831746" evidence="1">
    <location>
        <begin position="20"/>
        <end position="152"/>
    </location>
</feature>
<comment type="caution">
    <text evidence="2">The sequence shown here is derived from an EMBL/GenBank/DDBJ whole genome shotgun (WGS) entry which is preliminary data.</text>
</comment>
<evidence type="ECO:0000256" key="1">
    <source>
        <dbReference type="SAM" id="SignalP"/>
    </source>
</evidence>
<evidence type="ECO:0000313" key="2">
    <source>
        <dbReference type="EMBL" id="PJI25092.1"/>
    </source>
</evidence>
<dbReference type="EMBL" id="PENH01000001">
    <property type="protein sequence ID" value="PJI25092.1"/>
    <property type="molecule type" value="Genomic_DNA"/>
</dbReference>
<dbReference type="AlphaFoldDB" id="A0A2M8TME0"/>
<protein>
    <submittedName>
        <fullName evidence="2">Uncharacterized protein</fullName>
    </submittedName>
</protein>
<name>A0A2M8TME0_PREIN</name>
<keyword evidence="1" id="KW-0732">Signal</keyword>
<feature type="signal peptide" evidence="1">
    <location>
        <begin position="1"/>
        <end position="19"/>
    </location>
</feature>